<dbReference type="OrthoDB" id="408631at2759"/>
<evidence type="ECO:0000256" key="2">
    <source>
        <dbReference type="ARBA" id="ARBA00022801"/>
    </source>
</evidence>
<sequence length="342" mass="37881">MASGNQEIAFELLPLLRVYKDGRVERLIASEIVPSSLQDPETGVSSKDIIISSPDPSISARLYLPNINKLATTNSTQQHQKLPLLIYFHGGAFCIGSVASFLHQRYLNLLVSQANVVAVSVEYRLAPEHPLPTAYEDCWAALQWVLSHSKKQEEDLQHATFNHGFNNEPWLIDYVDFSRVFLGGDSAGANIAHNVAMRVTDGLDGLRSIRGAFLVHPYFWGSDPIGSETGMDPGRKSIVERIWLFVSPLSSDGIDDPMFNPFAPGAPSLSGLGCEKVLVCVAGKDTLIERGRFYCEKLKSSGWEGEVELFENEEEGHAFHIYDPATKNAQLLIKRLALFLNH</sequence>
<dbReference type="InterPro" id="IPR002168">
    <property type="entry name" value="Lipase_GDXG_HIS_AS"/>
</dbReference>
<dbReference type="STRING" id="56857.A0A200QQ19"/>
<name>A0A200QQ19_MACCD</name>
<dbReference type="Proteomes" id="UP000195402">
    <property type="component" value="Unassembled WGS sequence"/>
</dbReference>
<dbReference type="PROSITE" id="PS01173">
    <property type="entry name" value="LIPASE_GDXG_HIS"/>
    <property type="match status" value="1"/>
</dbReference>
<dbReference type="OMA" id="IVERIWL"/>
<dbReference type="Gene3D" id="3.40.50.1820">
    <property type="entry name" value="alpha/beta hydrolase"/>
    <property type="match status" value="1"/>
</dbReference>
<reference evidence="4 5" key="1">
    <citation type="journal article" date="2017" name="Mol. Plant">
        <title>The Genome of Medicinal Plant Macleaya cordata Provides New Insights into Benzylisoquinoline Alkaloids Metabolism.</title>
        <authorList>
            <person name="Liu X."/>
            <person name="Liu Y."/>
            <person name="Huang P."/>
            <person name="Ma Y."/>
            <person name="Qing Z."/>
            <person name="Tang Q."/>
            <person name="Cao H."/>
            <person name="Cheng P."/>
            <person name="Zheng Y."/>
            <person name="Yuan Z."/>
            <person name="Zhou Y."/>
            <person name="Liu J."/>
            <person name="Tang Z."/>
            <person name="Zhuo Y."/>
            <person name="Zhang Y."/>
            <person name="Yu L."/>
            <person name="Huang J."/>
            <person name="Yang P."/>
            <person name="Peng Q."/>
            <person name="Zhang J."/>
            <person name="Jiang W."/>
            <person name="Zhang Z."/>
            <person name="Lin K."/>
            <person name="Ro D.K."/>
            <person name="Chen X."/>
            <person name="Xiong X."/>
            <person name="Shang Y."/>
            <person name="Huang S."/>
            <person name="Zeng J."/>
        </authorList>
    </citation>
    <scope>NUCLEOTIDE SEQUENCE [LARGE SCALE GENOMIC DNA]</scope>
    <source>
        <strain evidence="5">cv. BLH2017</strain>
        <tissue evidence="4">Root</tissue>
    </source>
</reference>
<dbReference type="InterPro" id="IPR029058">
    <property type="entry name" value="AB_hydrolase_fold"/>
</dbReference>
<accession>A0A200QQ19</accession>
<evidence type="ECO:0000313" key="5">
    <source>
        <dbReference type="Proteomes" id="UP000195402"/>
    </source>
</evidence>
<keyword evidence="2 4" id="KW-0378">Hydrolase</keyword>
<dbReference type="InterPro" id="IPR013094">
    <property type="entry name" value="AB_hydrolase_3"/>
</dbReference>
<proteinExistence type="inferred from homology"/>
<dbReference type="EMBL" id="MVGT01001374">
    <property type="protein sequence ID" value="OVA12566.1"/>
    <property type="molecule type" value="Genomic_DNA"/>
</dbReference>
<dbReference type="SUPFAM" id="SSF53474">
    <property type="entry name" value="alpha/beta-Hydrolases"/>
    <property type="match status" value="1"/>
</dbReference>
<evidence type="ECO:0000256" key="1">
    <source>
        <dbReference type="ARBA" id="ARBA00010515"/>
    </source>
</evidence>
<dbReference type="AlphaFoldDB" id="A0A200QQ19"/>
<dbReference type="PANTHER" id="PTHR23024:SF551">
    <property type="entry name" value="2-HYDROXYISOFLAVANONE DEHYDRATASE-LIKE"/>
    <property type="match status" value="1"/>
</dbReference>
<feature type="domain" description="Alpha/beta hydrolase fold-3" evidence="3">
    <location>
        <begin position="85"/>
        <end position="320"/>
    </location>
</feature>
<dbReference type="InterPro" id="IPR050466">
    <property type="entry name" value="Carboxylest/Gibb_receptor"/>
</dbReference>
<dbReference type="InParanoid" id="A0A200QQ19"/>
<dbReference type="PANTHER" id="PTHR23024">
    <property type="entry name" value="ARYLACETAMIDE DEACETYLASE"/>
    <property type="match status" value="1"/>
</dbReference>
<organism evidence="4 5">
    <name type="scientific">Macleaya cordata</name>
    <name type="common">Five-seeded plume-poppy</name>
    <name type="synonym">Bocconia cordata</name>
    <dbReference type="NCBI Taxonomy" id="56857"/>
    <lineage>
        <taxon>Eukaryota</taxon>
        <taxon>Viridiplantae</taxon>
        <taxon>Streptophyta</taxon>
        <taxon>Embryophyta</taxon>
        <taxon>Tracheophyta</taxon>
        <taxon>Spermatophyta</taxon>
        <taxon>Magnoliopsida</taxon>
        <taxon>Ranunculales</taxon>
        <taxon>Papaveraceae</taxon>
        <taxon>Papaveroideae</taxon>
        <taxon>Macleaya</taxon>
    </lineage>
</organism>
<comment type="caution">
    <text evidence="4">The sequence shown here is derived from an EMBL/GenBank/DDBJ whole genome shotgun (WGS) entry which is preliminary data.</text>
</comment>
<keyword evidence="5" id="KW-1185">Reference proteome</keyword>
<dbReference type="Pfam" id="PF07859">
    <property type="entry name" value="Abhydrolase_3"/>
    <property type="match status" value="1"/>
</dbReference>
<gene>
    <name evidence="4" type="ORF">BVC80_9013g17</name>
</gene>
<comment type="similarity">
    <text evidence="1">Belongs to the 'GDXG' lipolytic enzyme family.</text>
</comment>
<dbReference type="GO" id="GO:0016787">
    <property type="term" value="F:hydrolase activity"/>
    <property type="evidence" value="ECO:0007669"/>
    <property type="project" value="UniProtKB-KW"/>
</dbReference>
<evidence type="ECO:0000313" key="4">
    <source>
        <dbReference type="EMBL" id="OVA12566.1"/>
    </source>
</evidence>
<protein>
    <submittedName>
        <fullName evidence="4">Alpha/beta hydrolase fold-3</fullName>
    </submittedName>
</protein>
<evidence type="ECO:0000259" key="3">
    <source>
        <dbReference type="Pfam" id="PF07859"/>
    </source>
</evidence>